<dbReference type="Proteomes" id="UP000603904">
    <property type="component" value="Unassembled WGS sequence"/>
</dbReference>
<gene>
    <name evidence="3" type="ORF">Mco01_38140</name>
</gene>
<dbReference type="PANTHER" id="PTHR40111:SF1">
    <property type="entry name" value="CEPHALOSPORIN-C DEACETYLASE"/>
    <property type="match status" value="1"/>
</dbReference>
<comment type="caution">
    <text evidence="3">The sequence shown here is derived from an EMBL/GenBank/DDBJ whole genome shotgun (WGS) entry which is preliminary data.</text>
</comment>
<feature type="domain" description="Acetyl xylan esterase" evidence="2">
    <location>
        <begin position="37"/>
        <end position="325"/>
    </location>
</feature>
<dbReference type="InterPro" id="IPR039069">
    <property type="entry name" value="CE7"/>
</dbReference>
<organism evidence="3 4">
    <name type="scientific">Microbispora corallina</name>
    <dbReference type="NCBI Taxonomy" id="83302"/>
    <lineage>
        <taxon>Bacteria</taxon>
        <taxon>Bacillati</taxon>
        <taxon>Actinomycetota</taxon>
        <taxon>Actinomycetes</taxon>
        <taxon>Streptosporangiales</taxon>
        <taxon>Streptosporangiaceae</taxon>
        <taxon>Microbispora</taxon>
    </lineage>
</organism>
<accession>A0ABQ4G187</accession>
<proteinExistence type="predicted"/>
<dbReference type="RefSeq" id="WP_204058205.1">
    <property type="nucleotide sequence ID" value="NZ_BAAAGP010000014.1"/>
</dbReference>
<evidence type="ECO:0000313" key="3">
    <source>
        <dbReference type="EMBL" id="GIH40814.1"/>
    </source>
</evidence>
<evidence type="ECO:0000256" key="1">
    <source>
        <dbReference type="SAM" id="MobiDB-lite"/>
    </source>
</evidence>
<sequence>MTADPGVDPRARRGSGADGGPVTADPGVDPRALPGSYEAPGDFDDFWRTTLDEAAGHPLDLELTPVATPLRTVEVFDVSYRGFGGHPIRAWLRVPRHREGPLPAVVQYHGYASGRGHPLDDLLWPSAGYVHLLMDTRGQGGAYAGGVTPDPVGAGPAYPGFMTRGIAAPETYFYRRVFTDAVRAVQAVRSAGMVDPARVGVVGASQGGGIALAVAGLVPDLRAVHLQAPLLCDIPGAVRTATDGPYQEIAGYLATHRSETRRTLATLAYFDGIAFARRAAAPAWFSTGLLDGVCPPSTAFAAFDAYGGPKEIAVWEFNGHEAGGPADLEIALAAFSARLSPAA</sequence>
<dbReference type="InterPro" id="IPR029058">
    <property type="entry name" value="AB_hydrolase_fold"/>
</dbReference>
<keyword evidence="4" id="KW-1185">Reference proteome</keyword>
<dbReference type="Gene3D" id="3.40.50.1820">
    <property type="entry name" value="alpha/beta hydrolase"/>
    <property type="match status" value="1"/>
</dbReference>
<feature type="region of interest" description="Disordered" evidence="1">
    <location>
        <begin position="1"/>
        <end position="35"/>
    </location>
</feature>
<dbReference type="InterPro" id="IPR008391">
    <property type="entry name" value="AXE1_dom"/>
</dbReference>
<protein>
    <submittedName>
        <fullName evidence="3">Acetylxylan esterase</fullName>
    </submittedName>
</protein>
<evidence type="ECO:0000259" key="2">
    <source>
        <dbReference type="Pfam" id="PF05448"/>
    </source>
</evidence>
<evidence type="ECO:0000313" key="4">
    <source>
        <dbReference type="Proteomes" id="UP000603904"/>
    </source>
</evidence>
<dbReference type="Pfam" id="PF05448">
    <property type="entry name" value="AXE1"/>
    <property type="match status" value="1"/>
</dbReference>
<dbReference type="EMBL" id="BOOC01000016">
    <property type="protein sequence ID" value="GIH40814.1"/>
    <property type="molecule type" value="Genomic_DNA"/>
</dbReference>
<dbReference type="PANTHER" id="PTHR40111">
    <property type="entry name" value="CEPHALOSPORIN-C DEACETYLASE"/>
    <property type="match status" value="1"/>
</dbReference>
<name>A0ABQ4G187_9ACTN</name>
<dbReference type="SUPFAM" id="SSF53474">
    <property type="entry name" value="alpha/beta-Hydrolases"/>
    <property type="match status" value="1"/>
</dbReference>
<reference evidence="3 4" key="1">
    <citation type="submission" date="2021-01" db="EMBL/GenBank/DDBJ databases">
        <title>Whole genome shotgun sequence of Microbispora corallina NBRC 16416.</title>
        <authorList>
            <person name="Komaki H."/>
            <person name="Tamura T."/>
        </authorList>
    </citation>
    <scope>NUCLEOTIDE SEQUENCE [LARGE SCALE GENOMIC DNA]</scope>
    <source>
        <strain evidence="3 4">NBRC 16416</strain>
    </source>
</reference>